<dbReference type="OrthoDB" id="2084254at2"/>
<name>Q1ISQ2_KORVE</name>
<accession>Q1ISQ2</accession>
<dbReference type="KEGG" id="aba:Acid345_1095"/>
<dbReference type="EMBL" id="CP000360">
    <property type="protein sequence ID" value="ABF40098.1"/>
    <property type="molecule type" value="Genomic_DNA"/>
</dbReference>
<dbReference type="STRING" id="204669.Acid345_1095"/>
<evidence type="ECO:0000313" key="3">
    <source>
        <dbReference type="Proteomes" id="UP000002432"/>
    </source>
</evidence>
<proteinExistence type="predicted"/>
<feature type="domain" description="PRTase-CE" evidence="1">
    <location>
        <begin position="35"/>
        <end position="285"/>
    </location>
</feature>
<evidence type="ECO:0000259" key="1">
    <source>
        <dbReference type="Pfam" id="PF24390"/>
    </source>
</evidence>
<evidence type="ECO:0000313" key="2">
    <source>
        <dbReference type="EMBL" id="ABF40098.1"/>
    </source>
</evidence>
<dbReference type="Pfam" id="PF24390">
    <property type="entry name" value="PRTase-CE"/>
    <property type="match status" value="1"/>
</dbReference>
<gene>
    <name evidence="2" type="ordered locus">Acid345_1095</name>
</gene>
<organism evidence="2 3">
    <name type="scientific">Koribacter versatilis (strain Ellin345)</name>
    <dbReference type="NCBI Taxonomy" id="204669"/>
    <lineage>
        <taxon>Bacteria</taxon>
        <taxon>Pseudomonadati</taxon>
        <taxon>Acidobacteriota</taxon>
        <taxon>Terriglobia</taxon>
        <taxon>Terriglobales</taxon>
        <taxon>Candidatus Korobacteraceae</taxon>
        <taxon>Candidatus Korobacter</taxon>
    </lineage>
</organism>
<keyword evidence="3" id="KW-1185">Reference proteome</keyword>
<dbReference type="RefSeq" id="WP_011521900.1">
    <property type="nucleotide sequence ID" value="NC_008009.1"/>
</dbReference>
<dbReference type="AlphaFoldDB" id="Q1ISQ2"/>
<dbReference type="EnsemblBacteria" id="ABF40098">
    <property type="protein sequence ID" value="ABF40098"/>
    <property type="gene ID" value="Acid345_1095"/>
</dbReference>
<protein>
    <recommendedName>
        <fullName evidence="1">PRTase-CE domain-containing protein</fullName>
    </recommendedName>
</protein>
<dbReference type="HOGENOM" id="CLU_072740_0_0_0"/>
<sequence length="287" mass="32016">MRSPLPRGVKIDAKRYKRWVDRFGAYRSGIVNITIDGWLQQFSGGDRDLAARVLDAVEFYDQTKIHAAYRQALASLTGWDKLPSKRVNKWRFAAMSGSAGESGDAMLYQFRLANGLDSKKFNDLFVSRSDLFRLPLLSESDPNRISKDDTVVLLDDFSGTGTQVCKAWNDPETSFGALLADVGKVYLILVAASGAARKRISEETTITPLPVHELHDGDNVFSTHCSHFNGSDKAKLLRYGRVADSKHPKGFGDCGFVIVFQHRTPNNSIPILHADHPHWTGLFPRHV</sequence>
<dbReference type="Proteomes" id="UP000002432">
    <property type="component" value="Chromosome"/>
</dbReference>
<dbReference type="InterPro" id="IPR056920">
    <property type="entry name" value="PRTase-CE"/>
</dbReference>
<reference evidence="2 3" key="1">
    <citation type="journal article" date="2009" name="Appl. Environ. Microbiol.">
        <title>Three genomes from the phylum Acidobacteria provide insight into the lifestyles of these microorganisms in soils.</title>
        <authorList>
            <person name="Ward N.L."/>
            <person name="Challacombe J.F."/>
            <person name="Janssen P.H."/>
            <person name="Henrissat B."/>
            <person name="Coutinho P.M."/>
            <person name="Wu M."/>
            <person name="Xie G."/>
            <person name="Haft D.H."/>
            <person name="Sait M."/>
            <person name="Badger J."/>
            <person name="Barabote R.D."/>
            <person name="Bradley B."/>
            <person name="Brettin T.S."/>
            <person name="Brinkac L.M."/>
            <person name="Bruce D."/>
            <person name="Creasy T."/>
            <person name="Daugherty S.C."/>
            <person name="Davidsen T.M."/>
            <person name="DeBoy R.T."/>
            <person name="Detter J.C."/>
            <person name="Dodson R.J."/>
            <person name="Durkin A.S."/>
            <person name="Ganapathy A."/>
            <person name="Gwinn-Giglio M."/>
            <person name="Han C.S."/>
            <person name="Khouri H."/>
            <person name="Kiss H."/>
            <person name="Kothari S.P."/>
            <person name="Madupu R."/>
            <person name="Nelson K.E."/>
            <person name="Nelson W.C."/>
            <person name="Paulsen I."/>
            <person name="Penn K."/>
            <person name="Ren Q."/>
            <person name="Rosovitz M.J."/>
            <person name="Selengut J.D."/>
            <person name="Shrivastava S."/>
            <person name="Sullivan S.A."/>
            <person name="Tapia R."/>
            <person name="Thompson L.S."/>
            <person name="Watkins K.L."/>
            <person name="Yang Q."/>
            <person name="Yu C."/>
            <person name="Zafar N."/>
            <person name="Zhou L."/>
            <person name="Kuske C.R."/>
        </authorList>
    </citation>
    <scope>NUCLEOTIDE SEQUENCE [LARGE SCALE GENOMIC DNA]</scope>
    <source>
        <strain evidence="2 3">Ellin345</strain>
    </source>
</reference>